<dbReference type="PROSITE" id="PS51257">
    <property type="entry name" value="PROKAR_LIPOPROTEIN"/>
    <property type="match status" value="1"/>
</dbReference>
<dbReference type="EMBL" id="JABKKE010000006">
    <property type="protein sequence ID" value="NPE13761.1"/>
    <property type="molecule type" value="Genomic_DNA"/>
</dbReference>
<proteinExistence type="predicted"/>
<organism evidence="1 2">
    <name type="scientific">Xylanibacter rodentium</name>
    <dbReference type="NCBI Taxonomy" id="2736289"/>
    <lineage>
        <taxon>Bacteria</taxon>
        <taxon>Pseudomonadati</taxon>
        <taxon>Bacteroidota</taxon>
        <taxon>Bacteroidia</taxon>
        <taxon>Bacteroidales</taxon>
        <taxon>Prevotellaceae</taxon>
        <taxon>Xylanibacter</taxon>
    </lineage>
</organism>
<evidence type="ECO:0000313" key="2">
    <source>
        <dbReference type="Proteomes" id="UP001193734"/>
    </source>
</evidence>
<gene>
    <name evidence="1" type="ORF">HPS55_05370</name>
</gene>
<dbReference type="GeneID" id="82157189"/>
<reference evidence="1 2" key="1">
    <citation type="submission" date="2020-05" db="EMBL/GenBank/DDBJ databases">
        <title>Distinct polysaccharide utilization as determinants for interspecies competition between intestinal Prevotella spp.</title>
        <authorList>
            <person name="Galvez E.J.C."/>
            <person name="Iljazovic A."/>
            <person name="Strowig T."/>
        </authorList>
    </citation>
    <scope>NUCLEOTIDE SEQUENCE [LARGE SCALE GENOMIC DNA]</scope>
    <source>
        <strain evidence="1 2">PROD</strain>
    </source>
</reference>
<protein>
    <submittedName>
        <fullName evidence="1">DUF4302 domain-containing protein</fullName>
    </submittedName>
</protein>
<accession>A0ABX2AUE9</accession>
<dbReference type="RefSeq" id="WP_172177140.1">
    <property type="nucleotide sequence ID" value="NZ_CASGIA010000002.1"/>
</dbReference>
<sequence>MKRIIRYITAAVCMAVMITSCDMKEDDIFAVDPATRQDNWMAEYRRVFNNNEYGWALYTDNPTYGRHPAVRTYAVRFDPQNCTFYKSSATTSLPNANMYDSIVSQYSFKMDNGIVLSFDTYNLFFHWYADQSQSFSQDLQADFEFCLDRFSANEDTIFGRGKTKQLPFFMVKMHTTPEEYQRLSDEIAGYAAYNCVMMCAGDTLKARFLSGYNNLLVYFPDEEGGEPVEHMYSYGNLTNGIYLLENFRYKGRTVVEMELDRETGEFHDRLSDAKIGPRPYVNYLLEDDDDDQWFFGYSGLGSYTQAEWDKTRTALAASGKYSPDNLAYICISPDGQGGLALVVNKWYGADEIHFHMEMKKVSNDEIALRYTGHEMSGRDFSFYDAGMRHIVDAMAKQDIWTTYRITYKEGNAMNPKGFVLTDKSNPDNSYYFEPNFRYYHYSIWE</sequence>
<dbReference type="InterPro" id="IPR025396">
    <property type="entry name" value="DUF4302"/>
</dbReference>
<comment type="caution">
    <text evidence="1">The sequence shown here is derived from an EMBL/GenBank/DDBJ whole genome shotgun (WGS) entry which is preliminary data.</text>
</comment>
<evidence type="ECO:0000313" key="1">
    <source>
        <dbReference type="EMBL" id="NPE13761.1"/>
    </source>
</evidence>
<name>A0ABX2AUE9_9BACT</name>
<dbReference type="Proteomes" id="UP001193734">
    <property type="component" value="Unassembled WGS sequence"/>
</dbReference>
<dbReference type="Pfam" id="PF14135">
    <property type="entry name" value="DUF4302"/>
    <property type="match status" value="1"/>
</dbReference>
<keyword evidence="2" id="KW-1185">Reference proteome</keyword>